<name>A0AAD7IWK1_9AGAR</name>
<proteinExistence type="predicted"/>
<accession>A0AAD7IWK1</accession>
<evidence type="ECO:0000313" key="2">
    <source>
        <dbReference type="Proteomes" id="UP001215280"/>
    </source>
</evidence>
<gene>
    <name evidence="1" type="ORF">DFH07DRAFT_961541</name>
</gene>
<dbReference type="Proteomes" id="UP001215280">
    <property type="component" value="Unassembled WGS sequence"/>
</dbReference>
<reference evidence="1" key="1">
    <citation type="submission" date="2023-03" db="EMBL/GenBank/DDBJ databases">
        <title>Massive genome expansion in bonnet fungi (Mycena s.s.) driven by repeated elements and novel gene families across ecological guilds.</title>
        <authorList>
            <consortium name="Lawrence Berkeley National Laboratory"/>
            <person name="Harder C.B."/>
            <person name="Miyauchi S."/>
            <person name="Viragh M."/>
            <person name="Kuo A."/>
            <person name="Thoen E."/>
            <person name="Andreopoulos B."/>
            <person name="Lu D."/>
            <person name="Skrede I."/>
            <person name="Drula E."/>
            <person name="Henrissat B."/>
            <person name="Morin E."/>
            <person name="Kohler A."/>
            <person name="Barry K."/>
            <person name="LaButti K."/>
            <person name="Morin E."/>
            <person name="Salamov A."/>
            <person name="Lipzen A."/>
            <person name="Mereny Z."/>
            <person name="Hegedus B."/>
            <person name="Baldrian P."/>
            <person name="Stursova M."/>
            <person name="Weitz H."/>
            <person name="Taylor A."/>
            <person name="Grigoriev I.V."/>
            <person name="Nagy L.G."/>
            <person name="Martin F."/>
            <person name="Kauserud H."/>
        </authorList>
    </citation>
    <scope>NUCLEOTIDE SEQUENCE</scope>
    <source>
        <strain evidence="1">CBHHK188m</strain>
    </source>
</reference>
<sequence length="127" mass="14404">MGILAANDYLEALRRGETFNTHRRLWVEEFELLRENLHRIHNLPAPTTDLQKGEIDLSHDLLTSMIMAVAAHFQLKTSHSASDPGVSPAPGVADEDDEIPELLTDHHDFEYCHHCHAYCVPCPRARL</sequence>
<dbReference type="AlphaFoldDB" id="A0AAD7IWK1"/>
<organism evidence="1 2">
    <name type="scientific">Mycena maculata</name>
    <dbReference type="NCBI Taxonomy" id="230809"/>
    <lineage>
        <taxon>Eukaryota</taxon>
        <taxon>Fungi</taxon>
        <taxon>Dikarya</taxon>
        <taxon>Basidiomycota</taxon>
        <taxon>Agaricomycotina</taxon>
        <taxon>Agaricomycetes</taxon>
        <taxon>Agaricomycetidae</taxon>
        <taxon>Agaricales</taxon>
        <taxon>Marasmiineae</taxon>
        <taxon>Mycenaceae</taxon>
        <taxon>Mycena</taxon>
    </lineage>
</organism>
<evidence type="ECO:0000313" key="1">
    <source>
        <dbReference type="EMBL" id="KAJ7750129.1"/>
    </source>
</evidence>
<keyword evidence="2" id="KW-1185">Reference proteome</keyword>
<comment type="caution">
    <text evidence="1">The sequence shown here is derived from an EMBL/GenBank/DDBJ whole genome shotgun (WGS) entry which is preliminary data.</text>
</comment>
<protein>
    <submittedName>
        <fullName evidence="1">Uncharacterized protein</fullName>
    </submittedName>
</protein>
<dbReference type="EMBL" id="JARJLG010000083">
    <property type="protein sequence ID" value="KAJ7750129.1"/>
    <property type="molecule type" value="Genomic_DNA"/>
</dbReference>